<organism evidence="1 2">
    <name type="scientific">Methylobacillus methanolivorans</name>
    <dbReference type="NCBI Taxonomy" id="1848927"/>
    <lineage>
        <taxon>Bacteria</taxon>
        <taxon>Pseudomonadati</taxon>
        <taxon>Pseudomonadota</taxon>
        <taxon>Betaproteobacteria</taxon>
        <taxon>Nitrosomonadales</taxon>
        <taxon>Methylophilaceae</taxon>
        <taxon>Methylobacillus</taxon>
    </lineage>
</organism>
<proteinExistence type="predicted"/>
<name>A0ABW8GN63_9PROT</name>
<reference evidence="1 2" key="1">
    <citation type="submission" date="2024-11" db="EMBL/GenBank/DDBJ databases">
        <authorList>
            <person name="Kaparullina E.N."/>
            <person name="Delegan Y.A."/>
            <person name="Doronina N.V."/>
        </authorList>
    </citation>
    <scope>NUCLEOTIDE SEQUENCE [LARGE SCALE GENOMIC DNA]</scope>
    <source>
        <strain evidence="1 2">7sh_L</strain>
    </source>
</reference>
<dbReference type="EMBL" id="JBIWXY010000001">
    <property type="protein sequence ID" value="MFJ5446358.1"/>
    <property type="molecule type" value="Genomic_DNA"/>
</dbReference>
<accession>A0ABW8GN63</accession>
<dbReference type="Proteomes" id="UP001617669">
    <property type="component" value="Unassembled WGS sequence"/>
</dbReference>
<evidence type="ECO:0000313" key="1">
    <source>
        <dbReference type="EMBL" id="MFJ5446358.1"/>
    </source>
</evidence>
<evidence type="ECO:0000313" key="2">
    <source>
        <dbReference type="Proteomes" id="UP001617669"/>
    </source>
</evidence>
<gene>
    <name evidence="1" type="ORF">ACIKP9_08975</name>
</gene>
<keyword evidence="2" id="KW-1185">Reference proteome</keyword>
<protein>
    <submittedName>
        <fullName evidence="1">Uncharacterized protein</fullName>
    </submittedName>
</protein>
<sequence length="156" mass="17432">MSTRLACQSLMQYMANEAGKMGAGNTVDATDHGTVFDRTSQTLFVYVKIPLKAHTRPDPFHLRENELARLMQEAQAGDVIGWGQSLSDINQDASQRLVYQRIDITTADITVARATLRTMLEMLVVPSGTEIHYSQAGRMMMDVYARGHWQLDQPSA</sequence>
<comment type="caution">
    <text evidence="1">The sequence shown here is derived from an EMBL/GenBank/DDBJ whole genome shotgun (WGS) entry which is preliminary data.</text>
</comment>
<dbReference type="RefSeq" id="WP_400881573.1">
    <property type="nucleotide sequence ID" value="NZ_JBIWXY010000001.1"/>
</dbReference>